<gene>
    <name evidence="5" type="ORF">KI809_11715</name>
</gene>
<comment type="caution">
    <text evidence="5">The sequence shown here is derived from an EMBL/GenBank/DDBJ whole genome shotgun (WGS) entry which is preliminary data.</text>
</comment>
<dbReference type="InterPro" id="IPR050469">
    <property type="entry name" value="Diguanylate_Cyclase"/>
</dbReference>
<feature type="transmembrane region" description="Helical" evidence="3">
    <location>
        <begin position="23"/>
        <end position="42"/>
    </location>
</feature>
<dbReference type="FunFam" id="3.30.70.270:FF:000001">
    <property type="entry name" value="Diguanylate cyclase domain protein"/>
    <property type="match status" value="1"/>
</dbReference>
<dbReference type="InterPro" id="IPR043128">
    <property type="entry name" value="Rev_trsase/Diguanyl_cyclase"/>
</dbReference>
<dbReference type="InterPro" id="IPR029787">
    <property type="entry name" value="Nucleotide_cyclase"/>
</dbReference>
<keyword evidence="3" id="KW-0472">Membrane</keyword>
<dbReference type="EC" id="2.7.7.65" evidence="1"/>
<dbReference type="NCBIfam" id="TIGR00254">
    <property type="entry name" value="GGDEF"/>
    <property type="match status" value="1"/>
</dbReference>
<accession>A0AAW4L570</accession>
<evidence type="ECO:0000313" key="5">
    <source>
        <dbReference type="EMBL" id="MBT0664965.1"/>
    </source>
</evidence>
<evidence type="ECO:0000313" key="6">
    <source>
        <dbReference type="Proteomes" id="UP000811899"/>
    </source>
</evidence>
<evidence type="ECO:0000259" key="4">
    <source>
        <dbReference type="PROSITE" id="PS50887"/>
    </source>
</evidence>
<dbReference type="Proteomes" id="UP000811899">
    <property type="component" value="Unassembled WGS sequence"/>
</dbReference>
<protein>
    <recommendedName>
        <fullName evidence="1">diguanylate cyclase</fullName>
        <ecNumber evidence="1">2.7.7.65</ecNumber>
    </recommendedName>
</protein>
<evidence type="ECO:0000256" key="2">
    <source>
        <dbReference type="ARBA" id="ARBA00034247"/>
    </source>
</evidence>
<keyword evidence="6" id="KW-1185">Reference proteome</keyword>
<dbReference type="RefSeq" id="WP_214171737.1">
    <property type="nucleotide sequence ID" value="NZ_JAHCVJ010000004.1"/>
</dbReference>
<dbReference type="PANTHER" id="PTHR45138:SF9">
    <property type="entry name" value="DIGUANYLATE CYCLASE DGCM-RELATED"/>
    <property type="match status" value="1"/>
</dbReference>
<feature type="transmembrane region" description="Helical" evidence="3">
    <location>
        <begin position="49"/>
        <end position="78"/>
    </location>
</feature>
<reference evidence="5 6" key="1">
    <citation type="submission" date="2021-05" db="EMBL/GenBank/DDBJ databases">
        <title>The draft genome of Geobacter pelophilus DSM 12255.</title>
        <authorList>
            <person name="Xu Z."/>
            <person name="Masuda Y."/>
            <person name="Itoh H."/>
            <person name="Senoo K."/>
        </authorList>
    </citation>
    <scope>NUCLEOTIDE SEQUENCE [LARGE SCALE GENOMIC DNA]</scope>
    <source>
        <strain evidence="5 6">DSM 12255</strain>
    </source>
</reference>
<sequence length="284" mass="31840">MRAKKCIVIECLYFLESLNSGKLLALGMVLTIIIGIADNLIGNSFSLSLFYLIPISLFAWYVSINAALTLSSLCAFIWATSNNVMGFAPLVSNILTNLGFYWLFSVIIHKSRVMYEHEKFLSRTDHLTGLLNSRSFYDVAQNYLCIMKRRQAPFALAFLDLDNFKTINDEYGHDVGDTVLKDFADSIMATIRNTDKAARLGGDEFVIFFPDTTSESISLIMNKIIDAAAQRMQAFNYDLSFSAGVVCCLESKQSLDELITAADKLMYEVKNCGKGSFRYKEISP</sequence>
<feature type="domain" description="GGDEF" evidence="4">
    <location>
        <begin position="152"/>
        <end position="282"/>
    </location>
</feature>
<dbReference type="AlphaFoldDB" id="A0AAW4L570"/>
<dbReference type="CDD" id="cd01949">
    <property type="entry name" value="GGDEF"/>
    <property type="match status" value="1"/>
</dbReference>
<proteinExistence type="predicted"/>
<name>A0AAW4L570_9BACT</name>
<dbReference type="SUPFAM" id="SSF55073">
    <property type="entry name" value="Nucleotide cyclase"/>
    <property type="match status" value="1"/>
</dbReference>
<dbReference type="GO" id="GO:0052621">
    <property type="term" value="F:diguanylate cyclase activity"/>
    <property type="evidence" value="ECO:0007669"/>
    <property type="project" value="UniProtKB-EC"/>
</dbReference>
<comment type="catalytic activity">
    <reaction evidence="2">
        <text>2 GTP = 3',3'-c-di-GMP + 2 diphosphate</text>
        <dbReference type="Rhea" id="RHEA:24898"/>
        <dbReference type="ChEBI" id="CHEBI:33019"/>
        <dbReference type="ChEBI" id="CHEBI:37565"/>
        <dbReference type="ChEBI" id="CHEBI:58805"/>
        <dbReference type="EC" id="2.7.7.65"/>
    </reaction>
</comment>
<dbReference type="Gene3D" id="3.30.70.270">
    <property type="match status" value="1"/>
</dbReference>
<dbReference type="InterPro" id="IPR000160">
    <property type="entry name" value="GGDEF_dom"/>
</dbReference>
<keyword evidence="3" id="KW-1133">Transmembrane helix</keyword>
<feature type="transmembrane region" description="Helical" evidence="3">
    <location>
        <begin position="84"/>
        <end position="104"/>
    </location>
</feature>
<dbReference type="EMBL" id="JAHCVJ010000004">
    <property type="protein sequence ID" value="MBT0664965.1"/>
    <property type="molecule type" value="Genomic_DNA"/>
</dbReference>
<evidence type="ECO:0000256" key="3">
    <source>
        <dbReference type="SAM" id="Phobius"/>
    </source>
</evidence>
<dbReference type="Pfam" id="PF00990">
    <property type="entry name" value="GGDEF"/>
    <property type="match status" value="1"/>
</dbReference>
<keyword evidence="3" id="KW-0812">Transmembrane</keyword>
<organism evidence="5 6">
    <name type="scientific">Geoanaerobacter pelophilus</name>
    <dbReference type="NCBI Taxonomy" id="60036"/>
    <lineage>
        <taxon>Bacteria</taxon>
        <taxon>Pseudomonadati</taxon>
        <taxon>Thermodesulfobacteriota</taxon>
        <taxon>Desulfuromonadia</taxon>
        <taxon>Geobacterales</taxon>
        <taxon>Geobacteraceae</taxon>
        <taxon>Geoanaerobacter</taxon>
    </lineage>
</organism>
<dbReference type="PROSITE" id="PS50887">
    <property type="entry name" value="GGDEF"/>
    <property type="match status" value="1"/>
</dbReference>
<dbReference type="PANTHER" id="PTHR45138">
    <property type="entry name" value="REGULATORY COMPONENTS OF SENSORY TRANSDUCTION SYSTEM"/>
    <property type="match status" value="1"/>
</dbReference>
<evidence type="ECO:0000256" key="1">
    <source>
        <dbReference type="ARBA" id="ARBA00012528"/>
    </source>
</evidence>
<dbReference type="SMART" id="SM00267">
    <property type="entry name" value="GGDEF"/>
    <property type="match status" value="1"/>
</dbReference>